<organism evidence="7 8">
    <name type="scientific">Onychostoma macrolepis</name>
    <dbReference type="NCBI Taxonomy" id="369639"/>
    <lineage>
        <taxon>Eukaryota</taxon>
        <taxon>Metazoa</taxon>
        <taxon>Chordata</taxon>
        <taxon>Craniata</taxon>
        <taxon>Vertebrata</taxon>
        <taxon>Euteleostomi</taxon>
        <taxon>Actinopterygii</taxon>
        <taxon>Neopterygii</taxon>
        <taxon>Teleostei</taxon>
        <taxon>Ostariophysi</taxon>
        <taxon>Cypriniformes</taxon>
        <taxon>Cyprinidae</taxon>
        <taxon>Acrossocheilinae</taxon>
        <taxon>Onychostoma</taxon>
    </lineage>
</organism>
<feature type="region of interest" description="Disordered" evidence="5">
    <location>
        <begin position="79"/>
        <end position="103"/>
    </location>
</feature>
<dbReference type="Pfam" id="PF00520">
    <property type="entry name" value="Ion_trans"/>
    <property type="match status" value="1"/>
</dbReference>
<dbReference type="GO" id="GO:0001518">
    <property type="term" value="C:voltage-gated sodium channel complex"/>
    <property type="evidence" value="ECO:0007669"/>
    <property type="project" value="TreeGrafter"/>
</dbReference>
<dbReference type="AlphaFoldDB" id="A0A7J6DAI6"/>
<dbReference type="Proteomes" id="UP000579812">
    <property type="component" value="Unassembled WGS sequence"/>
</dbReference>
<comment type="subcellular location">
    <subcellularLocation>
        <location evidence="1">Membrane</location>
        <topology evidence="1">Multi-pass membrane protein</topology>
    </subcellularLocation>
</comment>
<keyword evidence="2" id="KW-0812">Transmembrane</keyword>
<evidence type="ECO:0000256" key="5">
    <source>
        <dbReference type="SAM" id="MobiDB-lite"/>
    </source>
</evidence>
<dbReference type="Gene3D" id="1.20.120.350">
    <property type="entry name" value="Voltage-gated potassium channels. Chain C"/>
    <property type="match status" value="1"/>
</dbReference>
<dbReference type="InterPro" id="IPR005821">
    <property type="entry name" value="Ion_trans_dom"/>
</dbReference>
<accession>A0A7J6DAI6</accession>
<evidence type="ECO:0000259" key="6">
    <source>
        <dbReference type="Pfam" id="PF00520"/>
    </source>
</evidence>
<reference evidence="7 8" key="1">
    <citation type="submission" date="2020-04" db="EMBL/GenBank/DDBJ databases">
        <title>Chromosome-level genome assembly of a cyprinid fish Onychostoma macrolepis by integration of Nanopore Sequencing, Bionano and Hi-C technology.</title>
        <authorList>
            <person name="Wang D."/>
        </authorList>
    </citation>
    <scope>NUCLEOTIDE SEQUENCE [LARGE SCALE GENOMIC DNA]</scope>
    <source>
        <strain evidence="7">SWU-2019</strain>
        <tissue evidence="7">Muscle</tissue>
    </source>
</reference>
<keyword evidence="3" id="KW-1133">Transmembrane helix</keyword>
<evidence type="ECO:0000313" key="8">
    <source>
        <dbReference type="Proteomes" id="UP000579812"/>
    </source>
</evidence>
<dbReference type="GO" id="GO:0005248">
    <property type="term" value="F:voltage-gated sodium channel activity"/>
    <property type="evidence" value="ECO:0007669"/>
    <property type="project" value="TreeGrafter"/>
</dbReference>
<dbReference type="GO" id="GO:0019228">
    <property type="term" value="P:neuronal action potential"/>
    <property type="evidence" value="ECO:0007669"/>
    <property type="project" value="TreeGrafter"/>
</dbReference>
<evidence type="ECO:0000256" key="2">
    <source>
        <dbReference type="ARBA" id="ARBA00022692"/>
    </source>
</evidence>
<comment type="caution">
    <text evidence="7">The sequence shown here is derived from an EMBL/GenBank/DDBJ whole genome shotgun (WGS) entry which is preliminary data.</text>
</comment>
<evidence type="ECO:0000313" key="7">
    <source>
        <dbReference type="EMBL" id="KAF4116326.1"/>
    </source>
</evidence>
<dbReference type="GO" id="GO:0086010">
    <property type="term" value="P:membrane depolarization during action potential"/>
    <property type="evidence" value="ECO:0007669"/>
    <property type="project" value="TreeGrafter"/>
</dbReference>
<evidence type="ECO:0000256" key="3">
    <source>
        <dbReference type="ARBA" id="ARBA00022989"/>
    </source>
</evidence>
<dbReference type="EMBL" id="JAAMOB010000003">
    <property type="protein sequence ID" value="KAF4116326.1"/>
    <property type="molecule type" value="Genomic_DNA"/>
</dbReference>
<sequence>MPKRKINLMEVWRRNRAAHPNRAKNLKLWPHQLAQLRDPEVVAALLQQNVKMASTPSHRHRCVPPFTLESLAEIERRMAEEAAEQEQMKAQNVEVPEEDLPKPSSDLEAGKALPFIYGDPPPNLLNVPLEELDPFYKAKKTFIVITKGNTIYRFNAEPACYFLSPFSPIRRSHKSFLLSFPLLHNKLFSMFIMITILSNCVFMTMGDPPAWSKIVEYVFTGIYTFEALVKVLSRGFCIGDFTFLRDPWNWLDFMVISMA</sequence>
<dbReference type="SUPFAM" id="SSF81324">
    <property type="entry name" value="Voltage-gated potassium channels"/>
    <property type="match status" value="1"/>
</dbReference>
<name>A0A7J6DAI6_9TELE</name>
<feature type="domain" description="Ion transport" evidence="6">
    <location>
        <begin position="186"/>
        <end position="258"/>
    </location>
</feature>
<dbReference type="PANTHER" id="PTHR10037">
    <property type="entry name" value="VOLTAGE-GATED CATION CHANNEL CALCIUM AND SODIUM"/>
    <property type="match status" value="1"/>
</dbReference>
<gene>
    <name evidence="7" type="ORF">G5714_003815</name>
</gene>
<keyword evidence="8" id="KW-1185">Reference proteome</keyword>
<evidence type="ECO:0000256" key="4">
    <source>
        <dbReference type="ARBA" id="ARBA00023136"/>
    </source>
</evidence>
<dbReference type="InterPro" id="IPR043203">
    <property type="entry name" value="VGCC_Ca_Na"/>
</dbReference>
<evidence type="ECO:0000256" key="1">
    <source>
        <dbReference type="ARBA" id="ARBA00004141"/>
    </source>
</evidence>
<keyword evidence="4" id="KW-0472">Membrane</keyword>
<proteinExistence type="predicted"/>
<dbReference type="PANTHER" id="PTHR10037:SF223">
    <property type="entry name" value="SODIUM CHANNEL PROTEIN TYPE 4 SUBUNIT ALPHA"/>
    <property type="match status" value="1"/>
</dbReference>
<dbReference type="InterPro" id="IPR027359">
    <property type="entry name" value="Volt_channel_dom_sf"/>
</dbReference>
<protein>
    <recommendedName>
        <fullName evidence="6">Ion transport domain-containing protein</fullName>
    </recommendedName>
</protein>